<gene>
    <name evidence="2" type="ORF">AA309_06000</name>
</gene>
<dbReference type="PANTHER" id="PTHR30399">
    <property type="entry name" value="UNCHARACTERIZED PROTEIN YGJP"/>
    <property type="match status" value="1"/>
</dbReference>
<organism evidence="2 3">
    <name type="scientific">Microvirga vignae</name>
    <dbReference type="NCBI Taxonomy" id="1225564"/>
    <lineage>
        <taxon>Bacteria</taxon>
        <taxon>Pseudomonadati</taxon>
        <taxon>Pseudomonadota</taxon>
        <taxon>Alphaproteobacteria</taxon>
        <taxon>Hyphomicrobiales</taxon>
        <taxon>Methylobacteriaceae</taxon>
        <taxon>Microvirga</taxon>
    </lineage>
</organism>
<sequence>MKSALFRRVPADPPHLKVSHEGQTFKVALKRRPTAKRITLRVSHATGEVVLTIPERTDVGLAQKFADSHSEWIASRLAKVPDRVLFETGALVPLRGVPHRIVHWSSIRGVTQATRDGAGEPIIAVAGDAAHVARRVRDFLEAEAKRDFAVAVKKHTAQLGIPAKRITVRDTKSRWGSCSANGALNFSWRLIMAPPFVLDYLAAHEVAHLRELNHSQRFWKITYQLCPRTDEAEAWLKTYGSALHRIG</sequence>
<reference evidence="2 3" key="1">
    <citation type="submission" date="2015-05" db="EMBL/GenBank/DDBJ databases">
        <title>Draft genome sequence of Microvirga vignae strain BR3299, a novel nitrogen fixing bacteria isolated from Brazil semi-aired region.</title>
        <authorList>
            <person name="Zilli J.E."/>
            <person name="Passos S.R."/>
            <person name="Leite J."/>
            <person name="Baldani J.I."/>
            <person name="Xavier G.R."/>
            <person name="Rumjaneck N.G."/>
            <person name="Simoes-Araujo J.L."/>
        </authorList>
    </citation>
    <scope>NUCLEOTIDE SEQUENCE [LARGE SCALE GENOMIC DNA]</scope>
    <source>
        <strain evidence="2 3">BR3299</strain>
    </source>
</reference>
<dbReference type="AlphaFoldDB" id="A0A0H1RG28"/>
<dbReference type="EMBL" id="LCYG01000016">
    <property type="protein sequence ID" value="KLK94160.1"/>
    <property type="molecule type" value="Genomic_DNA"/>
</dbReference>
<dbReference type="GO" id="GO:0016787">
    <property type="term" value="F:hydrolase activity"/>
    <property type="evidence" value="ECO:0007669"/>
    <property type="project" value="UniProtKB-KW"/>
</dbReference>
<dbReference type="InterPro" id="IPR002725">
    <property type="entry name" value="YgjP-like_metallopeptidase"/>
</dbReference>
<keyword evidence="3" id="KW-1185">Reference proteome</keyword>
<evidence type="ECO:0000259" key="1">
    <source>
        <dbReference type="Pfam" id="PF01863"/>
    </source>
</evidence>
<protein>
    <submittedName>
        <fullName evidence="2">Metal-dependent hydrolase</fullName>
    </submittedName>
</protein>
<accession>A0A0H1RG28</accession>
<dbReference type="PATRIC" id="fig|1225564.3.peg.1670"/>
<feature type="domain" description="YgjP-like metallopeptidase" evidence="1">
    <location>
        <begin position="36"/>
        <end position="238"/>
    </location>
</feature>
<evidence type="ECO:0000313" key="2">
    <source>
        <dbReference type="EMBL" id="KLK94160.1"/>
    </source>
</evidence>
<name>A0A0H1RG28_9HYPH</name>
<proteinExistence type="predicted"/>
<dbReference type="PANTHER" id="PTHR30399:SF1">
    <property type="entry name" value="UTP PYROPHOSPHATASE"/>
    <property type="match status" value="1"/>
</dbReference>
<dbReference type="Pfam" id="PF01863">
    <property type="entry name" value="YgjP-like"/>
    <property type="match status" value="1"/>
</dbReference>
<keyword evidence="2" id="KW-0378">Hydrolase</keyword>
<dbReference type="OrthoDB" id="9795402at2"/>
<evidence type="ECO:0000313" key="3">
    <source>
        <dbReference type="Proteomes" id="UP000035489"/>
    </source>
</evidence>
<dbReference type="RefSeq" id="WP_047188216.1">
    <property type="nucleotide sequence ID" value="NZ_LCYG01000016.1"/>
</dbReference>
<dbReference type="Proteomes" id="UP000035489">
    <property type="component" value="Unassembled WGS sequence"/>
</dbReference>
<dbReference type="CDD" id="cd07344">
    <property type="entry name" value="M48_yhfN_like"/>
    <property type="match status" value="1"/>
</dbReference>
<comment type="caution">
    <text evidence="2">The sequence shown here is derived from an EMBL/GenBank/DDBJ whole genome shotgun (WGS) entry which is preliminary data.</text>
</comment>
<dbReference type="STRING" id="1225564.AA309_06000"/>
<dbReference type="InterPro" id="IPR053136">
    <property type="entry name" value="UTP_pyrophosphatase-like"/>
</dbReference>
<dbReference type="Gene3D" id="3.30.2010.10">
    <property type="entry name" value="Metalloproteases ('zincins'), catalytic domain"/>
    <property type="match status" value="1"/>
</dbReference>